<evidence type="ECO:0000256" key="2">
    <source>
        <dbReference type="SAM" id="Phobius"/>
    </source>
</evidence>
<organism evidence="3 4">
    <name type="scientific">Tegillarca granosa</name>
    <name type="common">Malaysian cockle</name>
    <name type="synonym">Anadara granosa</name>
    <dbReference type="NCBI Taxonomy" id="220873"/>
    <lineage>
        <taxon>Eukaryota</taxon>
        <taxon>Metazoa</taxon>
        <taxon>Spiralia</taxon>
        <taxon>Lophotrochozoa</taxon>
        <taxon>Mollusca</taxon>
        <taxon>Bivalvia</taxon>
        <taxon>Autobranchia</taxon>
        <taxon>Pteriomorphia</taxon>
        <taxon>Arcoida</taxon>
        <taxon>Arcoidea</taxon>
        <taxon>Arcidae</taxon>
        <taxon>Tegillarca</taxon>
    </lineage>
</organism>
<feature type="compositionally biased region" description="Polar residues" evidence="1">
    <location>
        <begin position="619"/>
        <end position="633"/>
    </location>
</feature>
<protein>
    <submittedName>
        <fullName evidence="3">Uncharacterized protein</fullName>
    </submittedName>
</protein>
<feature type="region of interest" description="Disordered" evidence="1">
    <location>
        <begin position="539"/>
        <end position="564"/>
    </location>
</feature>
<feature type="compositionally biased region" description="Polar residues" evidence="1">
    <location>
        <begin position="642"/>
        <end position="651"/>
    </location>
</feature>
<gene>
    <name evidence="3" type="ORF">KUTeg_015203</name>
</gene>
<keyword evidence="4" id="KW-1185">Reference proteome</keyword>
<keyword evidence="2" id="KW-0812">Transmembrane</keyword>
<feature type="compositionally biased region" description="Polar residues" evidence="1">
    <location>
        <begin position="779"/>
        <end position="799"/>
    </location>
</feature>
<proteinExistence type="predicted"/>
<accession>A0ABQ9EPH2</accession>
<dbReference type="Proteomes" id="UP001217089">
    <property type="component" value="Unassembled WGS sequence"/>
</dbReference>
<feature type="region of interest" description="Disordered" evidence="1">
    <location>
        <begin position="619"/>
        <end position="651"/>
    </location>
</feature>
<evidence type="ECO:0000313" key="3">
    <source>
        <dbReference type="EMBL" id="KAJ8307119.1"/>
    </source>
</evidence>
<reference evidence="3 4" key="1">
    <citation type="submission" date="2022-12" db="EMBL/GenBank/DDBJ databases">
        <title>Chromosome-level genome of Tegillarca granosa.</title>
        <authorList>
            <person name="Kim J."/>
        </authorList>
    </citation>
    <scope>NUCLEOTIDE SEQUENCE [LARGE SCALE GENOMIC DNA]</scope>
    <source>
        <strain evidence="3">Teg-2019</strain>
        <tissue evidence="3">Adductor muscle</tissue>
    </source>
</reference>
<name>A0ABQ9EPH2_TEGGR</name>
<feature type="transmembrane region" description="Helical" evidence="2">
    <location>
        <begin position="358"/>
        <end position="380"/>
    </location>
</feature>
<keyword evidence="2" id="KW-0472">Membrane</keyword>
<feature type="region of interest" description="Disordered" evidence="1">
    <location>
        <begin position="704"/>
        <end position="725"/>
    </location>
</feature>
<dbReference type="EMBL" id="JARBDR010000793">
    <property type="protein sequence ID" value="KAJ8307119.1"/>
    <property type="molecule type" value="Genomic_DNA"/>
</dbReference>
<feature type="region of interest" description="Disordered" evidence="1">
    <location>
        <begin position="291"/>
        <end position="343"/>
    </location>
</feature>
<evidence type="ECO:0000313" key="4">
    <source>
        <dbReference type="Proteomes" id="UP001217089"/>
    </source>
</evidence>
<feature type="compositionally biased region" description="Low complexity" evidence="1">
    <location>
        <begin position="294"/>
        <end position="341"/>
    </location>
</feature>
<comment type="caution">
    <text evidence="3">The sequence shown here is derived from an EMBL/GenBank/DDBJ whole genome shotgun (WGS) entry which is preliminary data.</text>
</comment>
<sequence length="799" mass="85489">MTSGRYNMDVMYILFLSIGLMTVVVTSTQTTLRYYKDGRTWNEAQTICSNNNGKLMIPDASTMGQLNQTCPIAMNETIWVGEYTSLSEWIEIIGCYGDWDTNSNIQYLANDPLLCVHLCQNYTYFGMKNEKCICIDQGEYNTVTKIDSRNCINRQITEEPKTNCTRIDCFCVSVDCQTIGNQLQTAYFSRPCSNDLTTVCGNYESLTGDAPSWKEAIQRCVEQQNSYPVNSDLSISVCNKTAITWTSIFRDVFVATDKTGLPLSNIQGCKQMDLTKSSSSVLKPGQSEDFCVPTTTPATTTEPMTSTTSDMTTTTTEQTSSGASSQDMSTSLSSSTTQTQTFVIPPAGPSAQIGPGNVIGFSVVAVIIVVGIVCTIVLLVRRKCKKDNESKETSSLVNPYLTIPEVGNSNPNMNKMTEITDPSIVNKRYQNYEMLVPVDPEALVMESHVPKNEPTGLTEETIILQENSNNEENESKNERTTIVSNGRDHGVINNDKNVKKNVFHEETVNDVKTTNTMSAYNIESINNVNKDDKAETINTGTTKQTSDKHNENTTPSTTGGAEKSHVTTLGGAEKSDVTTIENDKTVPVKTTESAKTSNMITIGNVGPSDVTTIEGTGSSRVTTTEGAGQSHVTTIGGAGPSHVTTTSGARPSHVTTIGGAGPSHVTTIGGAGPSHVTTIGGAGPSHVTKIGGAIQSHVTTVRGAGPKHVTTIGGIGKSDSTTKDAGTSQAATEVAETGQVTTIEGIGKNQVTALSVGKQQNINDNVTDTVNADVVVRNKPSNDNMSTPGSHTSVINIKM</sequence>
<dbReference type="CDD" id="cd00037">
    <property type="entry name" value="CLECT"/>
    <property type="match status" value="1"/>
</dbReference>
<keyword evidence="2" id="KW-1133">Transmembrane helix</keyword>
<evidence type="ECO:0000256" key="1">
    <source>
        <dbReference type="SAM" id="MobiDB-lite"/>
    </source>
</evidence>
<feature type="region of interest" description="Disordered" evidence="1">
    <location>
        <begin position="778"/>
        <end position="799"/>
    </location>
</feature>